<protein>
    <recommendedName>
        <fullName evidence="5">SF3 helicase domain-containing protein</fullName>
    </recommendedName>
</protein>
<keyword evidence="2" id="KW-0378">Hydrolase</keyword>
<dbReference type="STRING" id="545695.TREAZ_1032"/>
<reference evidence="7" key="1">
    <citation type="submission" date="2009-12" db="EMBL/GenBank/DDBJ databases">
        <title>Complete sequence of Treponema azotonutricium strain ZAS-9.</title>
        <authorList>
            <person name="Tetu S.G."/>
            <person name="Matson E."/>
            <person name="Ren Q."/>
            <person name="Seshadri R."/>
            <person name="Elbourne L."/>
            <person name="Hassan K.A."/>
            <person name="Durkin A."/>
            <person name="Radune D."/>
            <person name="Mohamoud Y."/>
            <person name="Shay R."/>
            <person name="Jin S."/>
            <person name="Zhang X."/>
            <person name="Lucey K."/>
            <person name="Ballor N.R."/>
            <person name="Ottesen E."/>
            <person name="Rosenthal R."/>
            <person name="Allen A."/>
            <person name="Leadbetter J.R."/>
            <person name="Paulsen I.T."/>
        </authorList>
    </citation>
    <scope>NUCLEOTIDE SEQUENCE [LARGE SCALE GENOMIC DNA]</scope>
    <source>
        <strain evidence="7">ATCC BAA-888 / DSM 13862 / ZAS-9</strain>
    </source>
</reference>
<evidence type="ECO:0000256" key="4">
    <source>
        <dbReference type="ARBA" id="ARBA00022840"/>
    </source>
</evidence>
<name>F5Y7P6_LEAAZ</name>
<dbReference type="RefSeq" id="WP_015710956.1">
    <property type="nucleotide sequence ID" value="NC_015577.1"/>
</dbReference>
<dbReference type="InterPro" id="IPR004968">
    <property type="entry name" value="DNA_primase/NTPase_C"/>
</dbReference>
<keyword evidence="1" id="KW-0547">Nucleotide-binding</keyword>
<dbReference type="AlphaFoldDB" id="F5Y7P6"/>
<dbReference type="Gene3D" id="3.40.50.300">
    <property type="entry name" value="P-loop containing nucleotide triphosphate hydrolases"/>
    <property type="match status" value="1"/>
</dbReference>
<sequence>MAEPVGDESIYYRLKELKEGTIQYTDTSNALRLVREHGKDIRYNAAWKKWVVWTDNHWQIDEGFLIHDKGLAVIHSIYDQMLKTDDYRDRMEIEKYALQSEALRRRKAFIESASLMKEMNITSTDVDKDPWLFNVENGTIDLRKNEFREHRREDMITKIAQVHYDEKADCPVWKQFIREVMDYKGELIEFLQRAAGWALTGDTSEQTMFILFGSGANGKSTFLNVLMKLLGDYAIAASTETFMKRSGDQISNDIARLRGTRFVVTSEAEQGKRLSEPLIKQITGTDAMTARFLYGEYFEFIPTFKIFMASNHKPMIKGTDNGIWRRIKLIPFITTIAPEKQDKHLEQKLMEEGPGILNWLIAGCQYWFKTGLAAPAVVTSATEEYRSEMDVLGAFIKECCIQSPGVSVQARELFKAYQEWCEENNERAFSERFMAMRLKEMGLEKWRTAEARFWRGIMLKAELS</sequence>
<dbReference type="InterPro" id="IPR014818">
    <property type="entry name" value="Phage/plasmid_primase_P4_C"/>
</dbReference>
<evidence type="ECO:0000313" key="7">
    <source>
        <dbReference type="Proteomes" id="UP000009222"/>
    </source>
</evidence>
<dbReference type="GO" id="GO:0016787">
    <property type="term" value="F:hydrolase activity"/>
    <property type="evidence" value="ECO:0007669"/>
    <property type="project" value="UniProtKB-KW"/>
</dbReference>
<dbReference type="PROSITE" id="PS51206">
    <property type="entry name" value="SF3_HELICASE_1"/>
    <property type="match status" value="1"/>
</dbReference>
<dbReference type="PANTHER" id="PTHR35372:SF2">
    <property type="entry name" value="SF3 HELICASE DOMAIN-CONTAINING PROTEIN"/>
    <property type="match status" value="1"/>
</dbReference>
<accession>F5Y7P6</accession>
<dbReference type="Pfam" id="PF19263">
    <property type="entry name" value="DUF5906"/>
    <property type="match status" value="1"/>
</dbReference>
<dbReference type="InterPro" id="IPR051620">
    <property type="entry name" value="ORF904-like_C"/>
</dbReference>
<gene>
    <name evidence="6" type="ordered locus">TREAZ_1032</name>
</gene>
<proteinExistence type="predicted"/>
<dbReference type="InParanoid" id="F5Y7P6"/>
<dbReference type="PANTHER" id="PTHR35372">
    <property type="entry name" value="ATP BINDING PROTEIN-RELATED"/>
    <property type="match status" value="1"/>
</dbReference>
<evidence type="ECO:0000313" key="6">
    <source>
        <dbReference type="EMBL" id="AEF82605.1"/>
    </source>
</evidence>
<evidence type="ECO:0000259" key="5">
    <source>
        <dbReference type="PROSITE" id="PS51206"/>
    </source>
</evidence>
<dbReference type="Proteomes" id="UP000009222">
    <property type="component" value="Chromosome"/>
</dbReference>
<dbReference type="SUPFAM" id="SSF52540">
    <property type="entry name" value="P-loop containing nucleoside triphosphate hydrolases"/>
    <property type="match status" value="1"/>
</dbReference>
<dbReference type="GO" id="GO:0004386">
    <property type="term" value="F:helicase activity"/>
    <property type="evidence" value="ECO:0007669"/>
    <property type="project" value="UniProtKB-KW"/>
</dbReference>
<dbReference type="InterPro" id="IPR006500">
    <property type="entry name" value="Helicase_put_C_phage/plasmid"/>
</dbReference>
<organism evidence="6 7">
    <name type="scientific">Leadbettera azotonutricia (strain ATCC BAA-888 / DSM 13862 / ZAS-9)</name>
    <name type="common">Treponema azotonutricium</name>
    <dbReference type="NCBI Taxonomy" id="545695"/>
    <lineage>
        <taxon>Bacteria</taxon>
        <taxon>Pseudomonadati</taxon>
        <taxon>Spirochaetota</taxon>
        <taxon>Spirochaetia</taxon>
        <taxon>Spirochaetales</taxon>
        <taxon>Breznakiellaceae</taxon>
        <taxon>Leadbettera</taxon>
    </lineage>
</organism>
<dbReference type="eggNOG" id="COG3378">
    <property type="taxonomic scope" value="Bacteria"/>
</dbReference>
<evidence type="ECO:0000256" key="2">
    <source>
        <dbReference type="ARBA" id="ARBA00022801"/>
    </source>
</evidence>
<dbReference type="Pfam" id="PF08706">
    <property type="entry name" value="D5_N"/>
    <property type="match status" value="1"/>
</dbReference>
<evidence type="ECO:0000256" key="3">
    <source>
        <dbReference type="ARBA" id="ARBA00022806"/>
    </source>
</evidence>
<dbReference type="GO" id="GO:0005524">
    <property type="term" value="F:ATP binding"/>
    <property type="evidence" value="ECO:0007669"/>
    <property type="project" value="UniProtKB-KW"/>
</dbReference>
<keyword evidence="3" id="KW-0347">Helicase</keyword>
<reference evidence="6 7" key="2">
    <citation type="journal article" date="2011" name="ISME J.">
        <title>RNA-seq reveals cooperative metabolic interactions between two termite-gut spirochete species in co-culture.</title>
        <authorList>
            <person name="Rosenthal A.Z."/>
            <person name="Matson E.G."/>
            <person name="Eldar A."/>
            <person name="Leadbetter J.R."/>
        </authorList>
    </citation>
    <scope>NUCLEOTIDE SEQUENCE [LARGE SCALE GENOMIC DNA]</scope>
    <source>
        <strain evidence="7">ATCC BAA-888 / DSM 13862 / ZAS-9</strain>
    </source>
</reference>
<feature type="domain" description="SF3 helicase" evidence="5">
    <location>
        <begin position="186"/>
        <end position="345"/>
    </location>
</feature>
<keyword evidence="4" id="KW-0067">ATP-binding</keyword>
<dbReference type="OrthoDB" id="9763644at2"/>
<dbReference type="InterPro" id="IPR014015">
    <property type="entry name" value="Helicase_SF3_DNA-vir"/>
</dbReference>
<dbReference type="InterPro" id="IPR045455">
    <property type="entry name" value="NrS-1_pol-like_helicase"/>
</dbReference>
<dbReference type="HOGENOM" id="CLU_018483_2_1_12"/>
<dbReference type="Pfam" id="PF03288">
    <property type="entry name" value="Pox_D5"/>
    <property type="match status" value="1"/>
</dbReference>
<evidence type="ECO:0000256" key="1">
    <source>
        <dbReference type="ARBA" id="ARBA00022741"/>
    </source>
</evidence>
<keyword evidence="7" id="KW-1185">Reference proteome</keyword>
<dbReference type="EMBL" id="CP001841">
    <property type="protein sequence ID" value="AEF82605.1"/>
    <property type="molecule type" value="Genomic_DNA"/>
</dbReference>
<dbReference type="SMART" id="SM00885">
    <property type="entry name" value="D5_N"/>
    <property type="match status" value="1"/>
</dbReference>
<dbReference type="NCBIfam" id="TIGR01613">
    <property type="entry name" value="primase_Cterm"/>
    <property type="match status" value="1"/>
</dbReference>
<dbReference type="InterPro" id="IPR027417">
    <property type="entry name" value="P-loop_NTPase"/>
</dbReference>
<dbReference type="KEGG" id="taz:TREAZ_1032"/>